<keyword evidence="1 3" id="KW-0963">Cytoplasm</keyword>
<evidence type="ECO:0000313" key="5">
    <source>
        <dbReference type="EMBL" id="GGF27298.1"/>
    </source>
</evidence>
<comment type="function">
    <text evidence="3">Required for rescue of stalled ribosomes mediated by trans-translation. Binds to transfer-messenger RNA (tmRNA), required for stable association of tmRNA with ribosomes. tmRNA and SmpB together mimic tRNA shape, replacing the anticodon stem-loop with SmpB. tmRNA is encoded by the ssrA gene; the 2 termini fold to resemble tRNA(Ala) and it encodes a 'tag peptide', a short internal open reading frame. During trans-translation Ala-aminoacylated tmRNA acts like a tRNA, entering the A-site of stalled ribosomes, displacing the stalled mRNA. The ribosome then switches to translate the ORF on the tmRNA; the nascent peptide is terminated with the 'tag peptide' encoded by the tmRNA and targeted for degradation. The ribosome is freed to recommence translation, which seems to be the essential function of trans-translation.</text>
</comment>
<evidence type="ECO:0000256" key="2">
    <source>
        <dbReference type="ARBA" id="ARBA00022884"/>
    </source>
</evidence>
<gene>
    <name evidence="3 5" type="primary">smpB</name>
    <name evidence="5" type="ORF">GCM10011611_36660</name>
</gene>
<dbReference type="HAMAP" id="MF_00023">
    <property type="entry name" value="SmpB"/>
    <property type="match status" value="1"/>
</dbReference>
<dbReference type="NCBIfam" id="TIGR00086">
    <property type="entry name" value="smpB"/>
    <property type="match status" value="1"/>
</dbReference>
<keyword evidence="6" id="KW-1185">Reference proteome</keyword>
<dbReference type="PROSITE" id="PS01317">
    <property type="entry name" value="SSRP"/>
    <property type="match status" value="1"/>
</dbReference>
<dbReference type="Proteomes" id="UP000646365">
    <property type="component" value="Unassembled WGS sequence"/>
</dbReference>
<comment type="caution">
    <text evidence="5">The sequence shown here is derived from an EMBL/GenBank/DDBJ whole genome shotgun (WGS) entry which is preliminary data.</text>
</comment>
<dbReference type="InterPro" id="IPR020081">
    <property type="entry name" value="SsrA-bd_prot_CS"/>
</dbReference>
<dbReference type="InterPro" id="IPR000037">
    <property type="entry name" value="SsrA-bd_prot"/>
</dbReference>
<dbReference type="Pfam" id="PF01668">
    <property type="entry name" value="SmpB"/>
    <property type="match status" value="1"/>
</dbReference>
<protein>
    <recommendedName>
        <fullName evidence="3">SsrA-binding protein</fullName>
    </recommendedName>
    <alternativeName>
        <fullName evidence="3">Small protein B</fullName>
    </alternativeName>
</protein>
<feature type="region of interest" description="Disordered" evidence="4">
    <location>
        <begin position="126"/>
        <end position="157"/>
    </location>
</feature>
<dbReference type="GO" id="GO:0070930">
    <property type="term" value="P:trans-translation-dependent protein tagging"/>
    <property type="evidence" value="ECO:0007669"/>
    <property type="project" value="TreeGrafter"/>
</dbReference>
<accession>A0A8J2YWU7</accession>
<dbReference type="GO" id="GO:0005829">
    <property type="term" value="C:cytosol"/>
    <property type="evidence" value="ECO:0007669"/>
    <property type="project" value="TreeGrafter"/>
</dbReference>
<dbReference type="Gene3D" id="2.40.280.10">
    <property type="match status" value="1"/>
</dbReference>
<proteinExistence type="inferred from homology"/>
<feature type="compositionally biased region" description="Basic and acidic residues" evidence="4">
    <location>
        <begin position="134"/>
        <end position="157"/>
    </location>
</feature>
<dbReference type="GO" id="GO:0003723">
    <property type="term" value="F:RNA binding"/>
    <property type="evidence" value="ECO:0007669"/>
    <property type="project" value="UniProtKB-UniRule"/>
</dbReference>
<dbReference type="CDD" id="cd09294">
    <property type="entry name" value="SmpB"/>
    <property type="match status" value="1"/>
</dbReference>
<sequence>MALRPTDKFVAQNRKARHDYFIDDTLECGIVLVGTEVKSLRKGHASIVESFAREEGGEMFLVNAHIPEYEGASRFNHEPRRPRKLLLHRKEVNKLLGAIKREGVTLVPLSIYFNKTGRAKVELGLARGKHKHDKRESEKARDWNREKARIMRDKRAD</sequence>
<dbReference type="EMBL" id="BMJQ01000009">
    <property type="protein sequence ID" value="GGF27298.1"/>
    <property type="molecule type" value="Genomic_DNA"/>
</dbReference>
<evidence type="ECO:0000256" key="3">
    <source>
        <dbReference type="HAMAP-Rule" id="MF_00023"/>
    </source>
</evidence>
<dbReference type="GO" id="GO:0070929">
    <property type="term" value="P:trans-translation"/>
    <property type="evidence" value="ECO:0007669"/>
    <property type="project" value="UniProtKB-UniRule"/>
</dbReference>
<dbReference type="InterPro" id="IPR023620">
    <property type="entry name" value="SmpB"/>
</dbReference>
<dbReference type="PANTHER" id="PTHR30308:SF2">
    <property type="entry name" value="SSRA-BINDING PROTEIN"/>
    <property type="match status" value="1"/>
</dbReference>
<evidence type="ECO:0000313" key="6">
    <source>
        <dbReference type="Proteomes" id="UP000646365"/>
    </source>
</evidence>
<comment type="subcellular location">
    <subcellularLocation>
        <location evidence="3">Cytoplasm</location>
    </subcellularLocation>
    <text evidence="3">The tmRNA-SmpB complex associates with stalled 70S ribosomes.</text>
</comment>
<dbReference type="AlphaFoldDB" id="A0A8J2YWU7"/>
<evidence type="ECO:0000256" key="4">
    <source>
        <dbReference type="SAM" id="MobiDB-lite"/>
    </source>
</evidence>
<name>A0A8J2YWU7_9PROT</name>
<evidence type="ECO:0000256" key="1">
    <source>
        <dbReference type="ARBA" id="ARBA00022490"/>
    </source>
</evidence>
<reference evidence="5" key="2">
    <citation type="submission" date="2020-09" db="EMBL/GenBank/DDBJ databases">
        <authorList>
            <person name="Sun Q."/>
            <person name="Zhou Y."/>
        </authorList>
    </citation>
    <scope>NUCLEOTIDE SEQUENCE</scope>
    <source>
        <strain evidence="5">CGMCC 1.15725</strain>
    </source>
</reference>
<dbReference type="SUPFAM" id="SSF74982">
    <property type="entry name" value="Small protein B (SmpB)"/>
    <property type="match status" value="1"/>
</dbReference>
<comment type="similarity">
    <text evidence="3">Belongs to the SmpB family.</text>
</comment>
<dbReference type="PANTHER" id="PTHR30308">
    <property type="entry name" value="TMRNA-BINDING COMPONENT OF TRANS-TRANSLATION TAGGING COMPLEX"/>
    <property type="match status" value="1"/>
</dbReference>
<keyword evidence="2 3" id="KW-0694">RNA-binding</keyword>
<organism evidence="5 6">
    <name type="scientific">Aliidongia dinghuensis</name>
    <dbReference type="NCBI Taxonomy" id="1867774"/>
    <lineage>
        <taxon>Bacteria</taxon>
        <taxon>Pseudomonadati</taxon>
        <taxon>Pseudomonadota</taxon>
        <taxon>Alphaproteobacteria</taxon>
        <taxon>Rhodospirillales</taxon>
        <taxon>Dongiaceae</taxon>
        <taxon>Aliidongia</taxon>
    </lineage>
</organism>
<dbReference type="RefSeq" id="WP_189048363.1">
    <property type="nucleotide sequence ID" value="NZ_BMJQ01000009.1"/>
</dbReference>
<dbReference type="NCBIfam" id="NF003843">
    <property type="entry name" value="PRK05422.1"/>
    <property type="match status" value="1"/>
</dbReference>
<reference evidence="5" key="1">
    <citation type="journal article" date="2014" name="Int. J. Syst. Evol. Microbiol.">
        <title>Complete genome sequence of Corynebacterium casei LMG S-19264T (=DSM 44701T), isolated from a smear-ripened cheese.</title>
        <authorList>
            <consortium name="US DOE Joint Genome Institute (JGI-PGF)"/>
            <person name="Walter F."/>
            <person name="Albersmeier A."/>
            <person name="Kalinowski J."/>
            <person name="Ruckert C."/>
        </authorList>
    </citation>
    <scope>NUCLEOTIDE SEQUENCE</scope>
    <source>
        <strain evidence="5">CGMCC 1.15725</strain>
    </source>
</reference>